<evidence type="ECO:0000256" key="1">
    <source>
        <dbReference type="ARBA" id="ARBA00022676"/>
    </source>
</evidence>
<gene>
    <name evidence="3" type="ORF">C8P68_101520</name>
</gene>
<name>A0A2T5JG01_9SPHI</name>
<proteinExistence type="predicted"/>
<evidence type="ECO:0000256" key="2">
    <source>
        <dbReference type="ARBA" id="ARBA00022679"/>
    </source>
</evidence>
<accession>A0A2T5JG01</accession>
<comment type="caution">
    <text evidence="3">The sequence shown here is derived from an EMBL/GenBank/DDBJ whole genome shotgun (WGS) entry which is preliminary data.</text>
</comment>
<sequence length="282" mass="33067">MIIVKLQGGLGNQMFQYAFALSLSKNKKVYFDLSFLNKYNLTTTNFTARNYELSIFSNIKQRFANSIIIKLIKENHLIYRALKKYLLDIHIIYEEVNANELPSYHIVYMEGYFQDERYFKNIRIELLKKFKFPELSGDGRSFADRIKTTENAVSIHVRHGDYLHPITSAFHGVLSVQYYQEAIKIVSDQIAQPQYFVFSDDPDWCKTNLAFVKNSILVSEKNLQNWEEMYLMSLCKHNIIANSSFSWWGAWLNTNNDKIIVAPKNWFADQPSSIIPPEWIQV</sequence>
<evidence type="ECO:0000313" key="4">
    <source>
        <dbReference type="Proteomes" id="UP000244168"/>
    </source>
</evidence>
<dbReference type="PANTHER" id="PTHR11927">
    <property type="entry name" value="GALACTOSIDE 2-L-FUCOSYLTRANSFERASE"/>
    <property type="match status" value="1"/>
</dbReference>
<keyword evidence="4" id="KW-1185">Reference proteome</keyword>
<dbReference type="Pfam" id="PF01531">
    <property type="entry name" value="Glyco_transf_11"/>
    <property type="match status" value="1"/>
</dbReference>
<reference evidence="3 4" key="1">
    <citation type="submission" date="2018-04" db="EMBL/GenBank/DDBJ databases">
        <title>Genomic Encyclopedia of Archaeal and Bacterial Type Strains, Phase II (KMG-II): from individual species to whole genera.</title>
        <authorList>
            <person name="Goeker M."/>
        </authorList>
    </citation>
    <scope>NUCLEOTIDE SEQUENCE [LARGE SCALE GENOMIC DNA]</scope>
    <source>
        <strain evidence="3 4">DSM 26809</strain>
    </source>
</reference>
<dbReference type="CDD" id="cd11301">
    <property type="entry name" value="Fut1_Fut2_like"/>
    <property type="match status" value="1"/>
</dbReference>
<dbReference type="PANTHER" id="PTHR11927:SF9">
    <property type="entry name" value="L-FUCOSYLTRANSFERASE"/>
    <property type="match status" value="1"/>
</dbReference>
<dbReference type="GO" id="GO:0008107">
    <property type="term" value="F:galactoside 2-alpha-L-fucosyltransferase activity"/>
    <property type="evidence" value="ECO:0007669"/>
    <property type="project" value="InterPro"/>
</dbReference>
<organism evidence="3 4">
    <name type="scientific">Mucilaginibacter yixingensis</name>
    <dbReference type="NCBI Taxonomy" id="1295612"/>
    <lineage>
        <taxon>Bacteria</taxon>
        <taxon>Pseudomonadati</taxon>
        <taxon>Bacteroidota</taxon>
        <taxon>Sphingobacteriia</taxon>
        <taxon>Sphingobacteriales</taxon>
        <taxon>Sphingobacteriaceae</taxon>
        <taxon>Mucilaginibacter</taxon>
    </lineage>
</organism>
<dbReference type="InterPro" id="IPR002516">
    <property type="entry name" value="Glyco_trans_11"/>
</dbReference>
<dbReference type="Proteomes" id="UP000244168">
    <property type="component" value="Unassembled WGS sequence"/>
</dbReference>
<keyword evidence="2 3" id="KW-0808">Transferase</keyword>
<protein>
    <submittedName>
        <fullName evidence="3">Glycosyl transferase family 11</fullName>
    </submittedName>
</protein>
<dbReference type="GO" id="GO:0016020">
    <property type="term" value="C:membrane"/>
    <property type="evidence" value="ECO:0007669"/>
    <property type="project" value="InterPro"/>
</dbReference>
<dbReference type="AlphaFoldDB" id="A0A2T5JG01"/>
<dbReference type="Gene3D" id="3.40.50.11350">
    <property type="match status" value="1"/>
</dbReference>
<evidence type="ECO:0000313" key="3">
    <source>
        <dbReference type="EMBL" id="PTR01286.1"/>
    </source>
</evidence>
<keyword evidence="1" id="KW-0328">Glycosyltransferase</keyword>
<dbReference type="GO" id="GO:0005975">
    <property type="term" value="P:carbohydrate metabolic process"/>
    <property type="evidence" value="ECO:0007669"/>
    <property type="project" value="InterPro"/>
</dbReference>
<dbReference type="EMBL" id="QAOQ01000001">
    <property type="protein sequence ID" value="PTR01286.1"/>
    <property type="molecule type" value="Genomic_DNA"/>
</dbReference>